<dbReference type="KEGG" id="sdyn:Mal52_61580"/>
<keyword evidence="3" id="KW-1185">Reference proteome</keyword>
<reference evidence="2 3" key="1">
    <citation type="submission" date="2019-02" db="EMBL/GenBank/DDBJ databases">
        <title>Deep-cultivation of Planctomycetes and their phenomic and genomic characterization uncovers novel biology.</title>
        <authorList>
            <person name="Wiegand S."/>
            <person name="Jogler M."/>
            <person name="Boedeker C."/>
            <person name="Pinto D."/>
            <person name="Vollmers J."/>
            <person name="Rivas-Marin E."/>
            <person name="Kohn T."/>
            <person name="Peeters S.H."/>
            <person name="Heuer A."/>
            <person name="Rast P."/>
            <person name="Oberbeckmann S."/>
            <person name="Bunk B."/>
            <person name="Jeske O."/>
            <person name="Meyerdierks A."/>
            <person name="Storesund J.E."/>
            <person name="Kallscheuer N."/>
            <person name="Luecker S."/>
            <person name="Lage O.M."/>
            <person name="Pohl T."/>
            <person name="Merkel B.J."/>
            <person name="Hornburger P."/>
            <person name="Mueller R.-W."/>
            <person name="Bruemmer F."/>
            <person name="Labrenz M."/>
            <person name="Spormann A.M."/>
            <person name="Op den Camp H."/>
            <person name="Overmann J."/>
            <person name="Amann R."/>
            <person name="Jetten M.S.M."/>
            <person name="Mascher T."/>
            <person name="Medema M.H."/>
            <person name="Devos D.P."/>
            <person name="Kaster A.-K."/>
            <person name="Ovreas L."/>
            <person name="Rohde M."/>
            <person name="Galperin M.Y."/>
            <person name="Jogler C."/>
        </authorList>
    </citation>
    <scope>NUCLEOTIDE SEQUENCE [LARGE SCALE GENOMIC DNA]</scope>
    <source>
        <strain evidence="2 3">Mal52</strain>
    </source>
</reference>
<dbReference type="Proteomes" id="UP000319383">
    <property type="component" value="Chromosome"/>
</dbReference>
<feature type="chain" id="PRO_5021755998" description="Glycosyl hydrolases family 43" evidence="1">
    <location>
        <begin position="28"/>
        <end position="356"/>
    </location>
</feature>
<evidence type="ECO:0008006" key="4">
    <source>
        <dbReference type="Google" id="ProtNLM"/>
    </source>
</evidence>
<gene>
    <name evidence="2" type="ORF">Mal52_61580</name>
</gene>
<evidence type="ECO:0000256" key="1">
    <source>
        <dbReference type="SAM" id="SignalP"/>
    </source>
</evidence>
<sequence precursor="true">MSFGFRNLAITICAVAAIVQINIAAHADETPKVNVLSVRRGFDNGEHNAFTDLCRFGDKYYLAFRTCPDGHMVHPTSSIIIQSSDDTKTWKTVHQFSVPKRDVRDPHFLVFKDKLFVYTGAWYCGDTSPKNYKMDDHLGYAAWSDDGENWHSPVMLEGTYGHYIWRAAAHGDKAYLCGRRKREFAKTTTRAERDPLIESAMLESDDGLIYRKKALFQTTNGDETAFLFEDDGSVLAVARSGSKLNAQLCRSQPPYEKWDRTNFDRYIGGPLVAKWGDRYLVAGRKTIGPAVTALYWLVDGQLHEFAELPSGGDNSYPGFVALSDTRGFVSYYSSHEKDADGKSITAIYFADLEIEE</sequence>
<dbReference type="SUPFAM" id="SSF75005">
    <property type="entry name" value="Arabinanase/levansucrase/invertase"/>
    <property type="match status" value="1"/>
</dbReference>
<proteinExistence type="predicted"/>
<name>A0A517ZYV3_9PLAN</name>
<evidence type="ECO:0000313" key="3">
    <source>
        <dbReference type="Proteomes" id="UP000319383"/>
    </source>
</evidence>
<organism evidence="2 3">
    <name type="scientific">Symmachiella dynata</name>
    <dbReference type="NCBI Taxonomy" id="2527995"/>
    <lineage>
        <taxon>Bacteria</taxon>
        <taxon>Pseudomonadati</taxon>
        <taxon>Planctomycetota</taxon>
        <taxon>Planctomycetia</taxon>
        <taxon>Planctomycetales</taxon>
        <taxon>Planctomycetaceae</taxon>
        <taxon>Symmachiella</taxon>
    </lineage>
</organism>
<dbReference type="RefSeq" id="WP_145380420.1">
    <property type="nucleotide sequence ID" value="NZ_CP036276.1"/>
</dbReference>
<evidence type="ECO:0000313" key="2">
    <source>
        <dbReference type="EMBL" id="QDU47623.1"/>
    </source>
</evidence>
<dbReference type="AlphaFoldDB" id="A0A517ZYV3"/>
<dbReference type="Gene3D" id="2.120.10.10">
    <property type="match status" value="1"/>
</dbReference>
<keyword evidence="1" id="KW-0732">Signal</keyword>
<accession>A0A517ZYV3</accession>
<protein>
    <recommendedName>
        <fullName evidence="4">Glycosyl hydrolases family 43</fullName>
    </recommendedName>
</protein>
<dbReference type="InterPro" id="IPR023296">
    <property type="entry name" value="Glyco_hydro_beta-prop_sf"/>
</dbReference>
<dbReference type="EMBL" id="CP036276">
    <property type="protein sequence ID" value="QDU47623.1"/>
    <property type="molecule type" value="Genomic_DNA"/>
</dbReference>
<feature type="signal peptide" evidence="1">
    <location>
        <begin position="1"/>
        <end position="27"/>
    </location>
</feature>